<reference evidence="2 3" key="1">
    <citation type="journal article" date="2016" name="G3 (Bethesda)">
        <title>First Draft Assembly and Annotation of the Genome of a California Endemic Oak Quercus lobata Nee (Fagaceae).</title>
        <authorList>
            <person name="Sork V.L."/>
            <person name="Fitz-Gibbon S.T."/>
            <person name="Puiu D."/>
            <person name="Crepeau M."/>
            <person name="Gugger P.F."/>
            <person name="Sherman R."/>
            <person name="Stevens K."/>
            <person name="Langley C.H."/>
            <person name="Pellegrini M."/>
            <person name="Salzberg S.L."/>
        </authorList>
    </citation>
    <scope>NUCLEOTIDE SEQUENCE [LARGE SCALE GENOMIC DNA]</scope>
    <source>
        <strain evidence="2 3">cv. SW786</strain>
    </source>
</reference>
<dbReference type="OrthoDB" id="1933769at2759"/>
<proteinExistence type="predicted"/>
<dbReference type="RefSeq" id="XP_030970821.1">
    <property type="nucleotide sequence ID" value="XM_031114961.1"/>
</dbReference>
<reference evidence="2" key="2">
    <citation type="submission" date="2021-01" db="UniProtKB">
        <authorList>
            <consortium name="EnsemblPlants"/>
        </authorList>
    </citation>
    <scope>IDENTIFICATION</scope>
</reference>
<evidence type="ECO:0000313" key="3">
    <source>
        <dbReference type="Proteomes" id="UP000594261"/>
    </source>
</evidence>
<feature type="region of interest" description="Disordered" evidence="1">
    <location>
        <begin position="1"/>
        <end position="117"/>
    </location>
</feature>
<accession>A0A7N2KNT1</accession>
<dbReference type="Pfam" id="PF06910">
    <property type="entry name" value="MEA1"/>
    <property type="match status" value="1"/>
</dbReference>
<evidence type="ECO:0000313" key="2">
    <source>
        <dbReference type="EnsemblPlants" id="QL01p026443:mrna"/>
    </source>
</evidence>
<dbReference type="KEGG" id="qlo:115991199"/>
<sequence length="166" mass="18369">MNAVSTDFIEESGNGSDSDTNPDEPPEYYQPISAVDDEDSDQLSSDEDHAAGFHRLPNGISSLEINDGVEREEDEGDEGGENENEEEEIREIPDSATVRAFSEDESRRNAPLSPENATRVMEAMRGVSFGGVTPDWVGLVPEDQWIDRLRRLRQPPQTSSSSTIQN</sequence>
<dbReference type="InParanoid" id="A0A7N2KNT1"/>
<protein>
    <submittedName>
        <fullName evidence="2">Uncharacterized protein</fullName>
    </submittedName>
</protein>
<dbReference type="Proteomes" id="UP000594261">
    <property type="component" value="Chromosome 1"/>
</dbReference>
<dbReference type="GeneID" id="115991199"/>
<evidence type="ECO:0000256" key="1">
    <source>
        <dbReference type="SAM" id="MobiDB-lite"/>
    </source>
</evidence>
<dbReference type="PANTHER" id="PTHR37175">
    <property type="entry name" value="BNAA08G28800D PROTEIN"/>
    <property type="match status" value="1"/>
</dbReference>
<dbReference type="PANTHER" id="PTHR37175:SF1">
    <property type="entry name" value="CONSTANS-LIKE PROTEIN-RELATED"/>
    <property type="match status" value="1"/>
</dbReference>
<feature type="compositionally biased region" description="Acidic residues" evidence="1">
    <location>
        <begin position="35"/>
        <end position="45"/>
    </location>
</feature>
<dbReference type="OMA" id="PEDQWID"/>
<name>A0A7N2KNT1_QUELO</name>
<gene>
    <name evidence="2" type="primary">LOC115991199</name>
</gene>
<dbReference type="AlphaFoldDB" id="A0A7N2KNT1"/>
<dbReference type="EMBL" id="LRBV02000001">
    <property type="status" value="NOT_ANNOTATED_CDS"/>
    <property type="molecule type" value="Genomic_DNA"/>
</dbReference>
<dbReference type="FunCoup" id="A0A7N2KNT1">
    <property type="interactions" value="346"/>
</dbReference>
<organism evidence="2 3">
    <name type="scientific">Quercus lobata</name>
    <name type="common">Valley oak</name>
    <dbReference type="NCBI Taxonomy" id="97700"/>
    <lineage>
        <taxon>Eukaryota</taxon>
        <taxon>Viridiplantae</taxon>
        <taxon>Streptophyta</taxon>
        <taxon>Embryophyta</taxon>
        <taxon>Tracheophyta</taxon>
        <taxon>Spermatophyta</taxon>
        <taxon>Magnoliopsida</taxon>
        <taxon>eudicotyledons</taxon>
        <taxon>Gunneridae</taxon>
        <taxon>Pentapetalae</taxon>
        <taxon>rosids</taxon>
        <taxon>fabids</taxon>
        <taxon>Fagales</taxon>
        <taxon>Fagaceae</taxon>
        <taxon>Quercus</taxon>
    </lineage>
</organism>
<dbReference type="EnsemblPlants" id="QL01p026443:mrna">
    <property type="protein sequence ID" value="QL01p026443:mrna"/>
    <property type="gene ID" value="QL01p026443"/>
</dbReference>
<feature type="compositionally biased region" description="Acidic residues" evidence="1">
    <location>
        <begin position="70"/>
        <end position="89"/>
    </location>
</feature>
<dbReference type="Gramene" id="QL01p026443:mrna">
    <property type="protein sequence ID" value="QL01p026443:mrna"/>
    <property type="gene ID" value="QL01p026443"/>
</dbReference>
<keyword evidence="3" id="KW-1185">Reference proteome</keyword>